<name>A0AAU7GI29_9MICO</name>
<evidence type="ECO:0000256" key="1">
    <source>
        <dbReference type="ARBA" id="ARBA00005384"/>
    </source>
</evidence>
<dbReference type="InterPro" id="IPR000524">
    <property type="entry name" value="Tscrpt_reg_HTH_GntR"/>
</dbReference>
<dbReference type="InterPro" id="IPR015424">
    <property type="entry name" value="PyrdxlP-dep_Trfase"/>
</dbReference>
<feature type="domain" description="HTH gntR-type" evidence="6">
    <location>
        <begin position="22"/>
        <end position="90"/>
    </location>
</feature>
<keyword evidence="7" id="KW-0808">Transferase</keyword>
<dbReference type="Gene3D" id="3.40.640.10">
    <property type="entry name" value="Type I PLP-dependent aspartate aminotransferase-like (Major domain)"/>
    <property type="match status" value="1"/>
</dbReference>
<dbReference type="RefSeq" id="WP_348789910.1">
    <property type="nucleotide sequence ID" value="NZ_CP157390.1"/>
</dbReference>
<dbReference type="InterPro" id="IPR051446">
    <property type="entry name" value="HTH_trans_reg/aminotransferase"/>
</dbReference>
<keyword evidence="4" id="KW-0238">DNA-binding</keyword>
<comment type="similarity">
    <text evidence="1">In the C-terminal section; belongs to the class-I pyridoxal-phosphate-dependent aminotransferase family.</text>
</comment>
<dbReference type="CDD" id="cd07377">
    <property type="entry name" value="WHTH_GntR"/>
    <property type="match status" value="1"/>
</dbReference>
<gene>
    <name evidence="7" type="ORF">AAME72_09045</name>
</gene>
<dbReference type="Pfam" id="PF00155">
    <property type="entry name" value="Aminotran_1_2"/>
    <property type="match status" value="1"/>
</dbReference>
<dbReference type="EMBL" id="CP157390">
    <property type="protein sequence ID" value="XBM50000.1"/>
    <property type="molecule type" value="Genomic_DNA"/>
</dbReference>
<dbReference type="GO" id="GO:0003677">
    <property type="term" value="F:DNA binding"/>
    <property type="evidence" value="ECO:0007669"/>
    <property type="project" value="UniProtKB-KW"/>
</dbReference>
<proteinExistence type="inferred from homology"/>
<sequence length="472" mass="50340">MAVEWSNSSPELLVRLDRDSAVPLRTQLQTQLRAAIQEGRLAAGERLPSSRDFAASLGVARGTVQDCYEQLRSEGYLVAQTGSATRVAAVQVEPIEGVGEAPPAGVPHVPAARVADFASGVPDLGTIPRDDWTWAIREATRSAPNAAFDYGDPRGDPGLRDVVAAYVRRVRGMNARASQIVVCAGFAQGVALTFRALARRGIDRMAVEDPGSIGTVARAAEAVGGSAVPVPVDEFGIDVAALDASGARAVVLTPAHQWPTGVVLAPERRRELLAWATRRDGIIVEDDYDAEFRYDREPVGSLQGLAPDRVITLGTVSKSLAPALRLGWTVTPPWLADEVAAAKESADRGAPTLDQLALARLIESGRYDRHLRRMRAVYAGRRDALAAALQAHAPTVRLTGLAAGFHAVAHLAPDADEQWIIDEARARGVALYGMSTYRSTRSPHPPQLVFGFGNTSEESIRAGIAAVADILR</sequence>
<evidence type="ECO:0000256" key="5">
    <source>
        <dbReference type="ARBA" id="ARBA00023163"/>
    </source>
</evidence>
<evidence type="ECO:0000256" key="2">
    <source>
        <dbReference type="ARBA" id="ARBA00022898"/>
    </source>
</evidence>
<keyword evidence="5" id="KW-0804">Transcription</keyword>
<dbReference type="Pfam" id="PF00392">
    <property type="entry name" value="GntR"/>
    <property type="match status" value="1"/>
</dbReference>
<dbReference type="SUPFAM" id="SSF53383">
    <property type="entry name" value="PLP-dependent transferases"/>
    <property type="match status" value="1"/>
</dbReference>
<evidence type="ECO:0000259" key="6">
    <source>
        <dbReference type="PROSITE" id="PS50949"/>
    </source>
</evidence>
<dbReference type="SUPFAM" id="SSF46785">
    <property type="entry name" value="Winged helix' DNA-binding domain"/>
    <property type="match status" value="1"/>
</dbReference>
<dbReference type="PANTHER" id="PTHR46577">
    <property type="entry name" value="HTH-TYPE TRANSCRIPTIONAL REGULATORY PROTEIN GABR"/>
    <property type="match status" value="1"/>
</dbReference>
<keyword evidence="7" id="KW-0032">Aminotransferase</keyword>
<keyword evidence="3" id="KW-0805">Transcription regulation</keyword>
<dbReference type="InterPro" id="IPR036388">
    <property type="entry name" value="WH-like_DNA-bd_sf"/>
</dbReference>
<reference evidence="7" key="1">
    <citation type="submission" date="2024-05" db="EMBL/GenBank/DDBJ databases">
        <title>The Natural Products Discovery Center: Release of the First 8490 Sequenced Strains for Exploring Actinobacteria Biosynthetic Diversity.</title>
        <authorList>
            <person name="Kalkreuter E."/>
            <person name="Kautsar S.A."/>
            <person name="Yang D."/>
            <person name="Bader C.D."/>
            <person name="Teijaro C.N."/>
            <person name="Fluegel L."/>
            <person name="Davis C.M."/>
            <person name="Simpson J.R."/>
            <person name="Lauterbach L."/>
            <person name="Steele A.D."/>
            <person name="Gui C."/>
            <person name="Meng S."/>
            <person name="Li G."/>
            <person name="Viehrig K."/>
            <person name="Ye F."/>
            <person name="Su P."/>
            <person name="Kiefer A.F."/>
            <person name="Nichols A."/>
            <person name="Cepeda A.J."/>
            <person name="Yan W."/>
            <person name="Fan B."/>
            <person name="Jiang Y."/>
            <person name="Adhikari A."/>
            <person name="Zheng C.-J."/>
            <person name="Schuster L."/>
            <person name="Cowan T.M."/>
            <person name="Smanski M.J."/>
            <person name="Chevrette M.G."/>
            <person name="de Carvalho L.P.S."/>
            <person name="Shen B."/>
        </authorList>
    </citation>
    <scope>NUCLEOTIDE SEQUENCE</scope>
    <source>
        <strain evidence="7">NPDC080035</strain>
    </source>
</reference>
<accession>A0AAU7GI29</accession>
<evidence type="ECO:0000313" key="7">
    <source>
        <dbReference type="EMBL" id="XBM50000.1"/>
    </source>
</evidence>
<dbReference type="InterPro" id="IPR036390">
    <property type="entry name" value="WH_DNA-bd_sf"/>
</dbReference>
<dbReference type="PROSITE" id="PS50949">
    <property type="entry name" value="HTH_GNTR"/>
    <property type="match status" value="1"/>
</dbReference>
<dbReference type="GO" id="GO:0008483">
    <property type="term" value="F:transaminase activity"/>
    <property type="evidence" value="ECO:0007669"/>
    <property type="project" value="UniProtKB-KW"/>
</dbReference>
<organism evidence="7">
    <name type="scientific">Leifsonia sp. NPDC080035</name>
    <dbReference type="NCBI Taxonomy" id="3143936"/>
    <lineage>
        <taxon>Bacteria</taxon>
        <taxon>Bacillati</taxon>
        <taxon>Actinomycetota</taxon>
        <taxon>Actinomycetes</taxon>
        <taxon>Micrococcales</taxon>
        <taxon>Microbacteriaceae</taxon>
        <taxon>Leifsonia</taxon>
    </lineage>
</organism>
<dbReference type="PRINTS" id="PR00035">
    <property type="entry name" value="HTHGNTR"/>
</dbReference>
<dbReference type="AlphaFoldDB" id="A0AAU7GI29"/>
<protein>
    <submittedName>
        <fullName evidence="7">PLP-dependent aminotransferase family protein</fullName>
    </submittedName>
</protein>
<dbReference type="InterPro" id="IPR004839">
    <property type="entry name" value="Aminotransferase_I/II_large"/>
</dbReference>
<dbReference type="SMART" id="SM00345">
    <property type="entry name" value="HTH_GNTR"/>
    <property type="match status" value="1"/>
</dbReference>
<dbReference type="Gene3D" id="1.10.10.10">
    <property type="entry name" value="Winged helix-like DNA-binding domain superfamily/Winged helix DNA-binding domain"/>
    <property type="match status" value="1"/>
</dbReference>
<dbReference type="GO" id="GO:0003700">
    <property type="term" value="F:DNA-binding transcription factor activity"/>
    <property type="evidence" value="ECO:0007669"/>
    <property type="project" value="InterPro"/>
</dbReference>
<evidence type="ECO:0000256" key="4">
    <source>
        <dbReference type="ARBA" id="ARBA00023125"/>
    </source>
</evidence>
<evidence type="ECO:0000256" key="3">
    <source>
        <dbReference type="ARBA" id="ARBA00023015"/>
    </source>
</evidence>
<dbReference type="GO" id="GO:0030170">
    <property type="term" value="F:pyridoxal phosphate binding"/>
    <property type="evidence" value="ECO:0007669"/>
    <property type="project" value="InterPro"/>
</dbReference>
<dbReference type="InterPro" id="IPR015421">
    <property type="entry name" value="PyrdxlP-dep_Trfase_major"/>
</dbReference>
<keyword evidence="2" id="KW-0663">Pyridoxal phosphate</keyword>
<dbReference type="PANTHER" id="PTHR46577:SF1">
    <property type="entry name" value="HTH-TYPE TRANSCRIPTIONAL REGULATORY PROTEIN GABR"/>
    <property type="match status" value="1"/>
</dbReference>
<dbReference type="CDD" id="cd00609">
    <property type="entry name" value="AAT_like"/>
    <property type="match status" value="1"/>
</dbReference>